<dbReference type="EMBL" id="FOKY01000026">
    <property type="protein sequence ID" value="SFB94636.1"/>
    <property type="molecule type" value="Genomic_DNA"/>
</dbReference>
<evidence type="ECO:0000313" key="1">
    <source>
        <dbReference type="EMBL" id="SFB94636.1"/>
    </source>
</evidence>
<gene>
    <name evidence="1" type="ORF">SAMN02745150_01407</name>
</gene>
<proteinExistence type="predicted"/>
<dbReference type="AlphaFoldDB" id="A0A1I1F6Q5"/>
<dbReference type="Proteomes" id="UP000240042">
    <property type="component" value="Unassembled WGS sequence"/>
</dbReference>
<sequence length="170" mass="18902">MRQHPYAGADRDLVFGIAVIRYLDLGCRLDAPEQRVSVPEPGLRKHIGRVDFVTFFAVPVKEIIGDGLVISPADRVLTDADFADQIHGIDKFFLALLVDHLDFAVFKDGIDGDDIVGFGCILDFSALVFFVDEHFVGTWQVIKKHRVRIVDAVDTFGVFKDFGAGIGDFF</sequence>
<dbReference type="STRING" id="34097.SAMN02745150_01407"/>
<protein>
    <submittedName>
        <fullName evidence="1">Uncharacterized protein</fullName>
    </submittedName>
</protein>
<evidence type="ECO:0000313" key="2">
    <source>
        <dbReference type="Proteomes" id="UP000240042"/>
    </source>
</evidence>
<organism evidence="1 2">
    <name type="scientific">Brevinema andersonii</name>
    <dbReference type="NCBI Taxonomy" id="34097"/>
    <lineage>
        <taxon>Bacteria</taxon>
        <taxon>Pseudomonadati</taxon>
        <taxon>Spirochaetota</taxon>
        <taxon>Spirochaetia</taxon>
        <taxon>Brevinematales</taxon>
        <taxon>Brevinemataceae</taxon>
        <taxon>Brevinema</taxon>
    </lineage>
</organism>
<name>A0A1I1F6Q5_BREAD</name>
<keyword evidence="2" id="KW-1185">Reference proteome</keyword>
<reference evidence="2" key="1">
    <citation type="submission" date="2016-10" db="EMBL/GenBank/DDBJ databases">
        <authorList>
            <person name="Varghese N."/>
            <person name="Submissions S."/>
        </authorList>
    </citation>
    <scope>NUCLEOTIDE SEQUENCE [LARGE SCALE GENOMIC DNA]</scope>
    <source>
        <strain evidence="2">ATCC 43811</strain>
    </source>
</reference>
<accession>A0A1I1F6Q5</accession>